<evidence type="ECO:0000313" key="2">
    <source>
        <dbReference type="EMBL" id="MBD8527216.1"/>
    </source>
</evidence>
<dbReference type="Proteomes" id="UP000613768">
    <property type="component" value="Unassembled WGS sequence"/>
</dbReference>
<protein>
    <submittedName>
        <fullName evidence="2">Thioredoxin domain-containing protein</fullName>
    </submittedName>
</protein>
<dbReference type="PANTHER" id="PTHR42899:SF1">
    <property type="entry name" value="SPERMATOGENESIS-ASSOCIATED PROTEIN 20"/>
    <property type="match status" value="1"/>
</dbReference>
<accession>A0AAW3ZSR1</accession>
<name>A0AAW3ZSR1_9GAMM</name>
<dbReference type="Gene3D" id="1.50.10.10">
    <property type="match status" value="1"/>
</dbReference>
<dbReference type="Gene3D" id="3.40.30.10">
    <property type="entry name" value="Glutaredoxin"/>
    <property type="match status" value="1"/>
</dbReference>
<dbReference type="GO" id="GO:0005975">
    <property type="term" value="P:carbohydrate metabolic process"/>
    <property type="evidence" value="ECO:0007669"/>
    <property type="project" value="InterPro"/>
</dbReference>
<dbReference type="PANTHER" id="PTHR42899">
    <property type="entry name" value="SPERMATOGENESIS-ASSOCIATED PROTEIN 20"/>
    <property type="match status" value="1"/>
</dbReference>
<dbReference type="Pfam" id="PF03190">
    <property type="entry name" value="Thioredox_DsbH"/>
    <property type="match status" value="1"/>
</dbReference>
<comment type="caution">
    <text evidence="2">The sequence shown here is derived from an EMBL/GenBank/DDBJ whole genome shotgun (WGS) entry which is preliminary data.</text>
</comment>
<dbReference type="InterPro" id="IPR004879">
    <property type="entry name" value="Ssp411-like_TRX"/>
</dbReference>
<dbReference type="AlphaFoldDB" id="A0AAW3ZSR1"/>
<proteinExistence type="predicted"/>
<reference evidence="2 3" key="1">
    <citation type="submission" date="2020-09" db="EMBL/GenBank/DDBJ databases">
        <title>Pseudoxanthomonas sp. CAU 1598 isolated from sand of Yaerae Beach.</title>
        <authorList>
            <person name="Kim W."/>
        </authorList>
    </citation>
    <scope>NUCLEOTIDE SEQUENCE [LARGE SCALE GENOMIC DNA]</scope>
    <source>
        <strain evidence="2 3">CAU 1598</strain>
    </source>
</reference>
<dbReference type="InterPro" id="IPR008928">
    <property type="entry name" value="6-hairpin_glycosidase_sf"/>
</dbReference>
<dbReference type="EMBL" id="JACYTR010000044">
    <property type="protein sequence ID" value="MBD8527216.1"/>
    <property type="molecule type" value="Genomic_DNA"/>
</dbReference>
<dbReference type="InterPro" id="IPR012341">
    <property type="entry name" value="6hp_glycosidase-like_sf"/>
</dbReference>
<keyword evidence="3" id="KW-1185">Reference proteome</keyword>
<dbReference type="SUPFAM" id="SSF48208">
    <property type="entry name" value="Six-hairpin glycosidases"/>
    <property type="match status" value="1"/>
</dbReference>
<gene>
    <name evidence="2" type="ORF">IFO71_15845</name>
</gene>
<evidence type="ECO:0000313" key="3">
    <source>
        <dbReference type="Proteomes" id="UP000613768"/>
    </source>
</evidence>
<dbReference type="InterPro" id="IPR036249">
    <property type="entry name" value="Thioredoxin-like_sf"/>
</dbReference>
<sequence>MLVPLGLYSAVGWAAESTVDWVREEPKAFAQAREEKRLVLLYLEAVWCHWCHVMDERTYRDEKVRQLISEHYVPLRIDQDGRPDLAARYRDVGWPATVVFDADGREILKRQGFVPPEPMARLLQAVVDDPSPEAASRVLADVVSSGSEAPEAATLNESLRQRLIARHERSVDMQRGGLKMAQRYLDRDSVEYSLRQAALGDDVEAQRAKVSLDAALALLDPAWGGFYQYSTGGDWRHPHFEKLTAIQADYLRIYALAWSLTGDRRYRQAVEQVIAYLERFMLSAEGGYFASQDADLKPGEHAADFFALDDAARMALGVPRIAEQRYTRETALVAEALAIWYEISGERSALDRARAACVWVLAVRSRPEGGFLHLSQDDTTPYLADQLAAMRAFTQMYKVTAERSWLKEAGIAAKTIEQHLRASSGYLAAPRGSSVIAPVAPIDESIALARALNRLLRYSADPLHQAMAEHAMRHLSRPEVALARFTEIGIVLADEERQVAPLHLTVVGGKQDPEAQALFAAAMRQPAADKRLDWWDPAEGPLPNPDIRYPSLSRAAAFVCNEGRCSTPLHEAGEIADFLRSLDQESRPISQ</sequence>
<feature type="domain" description="Spermatogenesis-associated protein 20-like TRX" evidence="1">
    <location>
        <begin position="15"/>
        <end position="118"/>
    </location>
</feature>
<dbReference type="InterPro" id="IPR024705">
    <property type="entry name" value="Ssp411"/>
</dbReference>
<dbReference type="SUPFAM" id="SSF52833">
    <property type="entry name" value="Thioredoxin-like"/>
    <property type="match status" value="1"/>
</dbReference>
<evidence type="ECO:0000259" key="1">
    <source>
        <dbReference type="Pfam" id="PF03190"/>
    </source>
</evidence>
<dbReference type="PIRSF" id="PIRSF006402">
    <property type="entry name" value="UCP006402_thioredoxin"/>
    <property type="match status" value="1"/>
</dbReference>
<organism evidence="2 3">
    <name type="scientific">Pseudomarimonas arenosa</name>
    <dbReference type="NCBI Taxonomy" id="2774145"/>
    <lineage>
        <taxon>Bacteria</taxon>
        <taxon>Pseudomonadati</taxon>
        <taxon>Pseudomonadota</taxon>
        <taxon>Gammaproteobacteria</taxon>
        <taxon>Lysobacterales</taxon>
        <taxon>Lysobacteraceae</taxon>
        <taxon>Pseudomarimonas</taxon>
    </lineage>
</organism>